<dbReference type="OrthoDB" id="7596641at2"/>
<dbReference type="EMBL" id="UEYP01000011">
    <property type="protein sequence ID" value="SSC64489.1"/>
    <property type="molecule type" value="Genomic_DNA"/>
</dbReference>
<gene>
    <name evidence="2" type="ORF">RHIZ70_197</name>
</gene>
<dbReference type="AlphaFoldDB" id="A0A376A9E0"/>
<evidence type="ECO:0000313" key="2">
    <source>
        <dbReference type="EMBL" id="SSC64489.1"/>
    </source>
</evidence>
<evidence type="ECO:0008006" key="4">
    <source>
        <dbReference type="Google" id="ProtNLM"/>
    </source>
</evidence>
<dbReference type="STRING" id="1336235.GCA_000518785_00772"/>
<keyword evidence="3" id="KW-1185">Reference proteome</keyword>
<evidence type="ECO:0000256" key="1">
    <source>
        <dbReference type="SAM" id="MobiDB-lite"/>
    </source>
</evidence>
<evidence type="ECO:0000313" key="3">
    <source>
        <dbReference type="Proteomes" id="UP000254764"/>
    </source>
</evidence>
<dbReference type="InterPro" id="IPR018691">
    <property type="entry name" value="DUF2188"/>
</dbReference>
<dbReference type="Proteomes" id="UP000254764">
    <property type="component" value="Unassembled WGS sequence"/>
</dbReference>
<dbReference type="Pfam" id="PF09954">
    <property type="entry name" value="DUF2188"/>
    <property type="match status" value="1"/>
</dbReference>
<protein>
    <recommendedName>
        <fullName evidence="4">DUF2188 domain-containing protein</fullName>
    </recommendedName>
</protein>
<accession>A0A376A9E0</accession>
<proteinExistence type="predicted"/>
<name>A0A376A9E0_9HYPH</name>
<dbReference type="RefSeq" id="WP_115671666.1">
    <property type="nucleotide sequence ID" value="NZ_UEYP01000011.1"/>
</dbReference>
<sequence length="88" mass="10023">MTKVAYEIVPHDGGWAYKLGDVFSESFASHDEALEAARIVMQEQQVGDEPVKISYQDEKGKWHYEYSDGGDRPEVEIVDRYQSGERPA</sequence>
<organism evidence="2 3">
    <name type="scientific">Ciceribacter selenitireducens ATCC BAA-1503</name>
    <dbReference type="NCBI Taxonomy" id="1336235"/>
    <lineage>
        <taxon>Bacteria</taxon>
        <taxon>Pseudomonadati</taxon>
        <taxon>Pseudomonadota</taxon>
        <taxon>Alphaproteobacteria</taxon>
        <taxon>Hyphomicrobiales</taxon>
        <taxon>Rhizobiaceae</taxon>
        <taxon>Ciceribacter</taxon>
    </lineage>
</organism>
<reference evidence="3" key="1">
    <citation type="submission" date="2018-07" db="EMBL/GenBank/DDBJ databases">
        <authorList>
            <person name="Peiro R."/>
            <person name="Begona"/>
            <person name="Cbmso G."/>
            <person name="Lopez M."/>
            <person name="Gonzalez S."/>
        </authorList>
    </citation>
    <scope>NUCLEOTIDE SEQUENCE [LARGE SCALE GENOMIC DNA]</scope>
</reference>
<feature type="region of interest" description="Disordered" evidence="1">
    <location>
        <begin position="64"/>
        <end position="88"/>
    </location>
</feature>